<dbReference type="PANTHER" id="PTHR43806:SF11">
    <property type="entry name" value="CEREVISIN-RELATED"/>
    <property type="match status" value="1"/>
</dbReference>
<dbReference type="PANTHER" id="PTHR43806">
    <property type="entry name" value="PEPTIDASE S8"/>
    <property type="match status" value="1"/>
</dbReference>
<dbReference type="GO" id="GO:0004252">
    <property type="term" value="F:serine-type endopeptidase activity"/>
    <property type="evidence" value="ECO:0007669"/>
    <property type="project" value="UniProtKB-UniRule"/>
</dbReference>
<protein>
    <submittedName>
        <fullName evidence="7">Serine protease</fullName>
    </submittedName>
</protein>
<keyword evidence="3 5" id="KW-0378">Hydrolase</keyword>
<accession>A0A1L5BTS8</accession>
<evidence type="ECO:0000259" key="6">
    <source>
        <dbReference type="Pfam" id="PF00082"/>
    </source>
</evidence>
<dbReference type="AlphaFoldDB" id="A0A1L5BTS8"/>
<name>A0A1L5BTS8_SPHIB</name>
<evidence type="ECO:0000256" key="5">
    <source>
        <dbReference type="PROSITE-ProRule" id="PRU01240"/>
    </source>
</evidence>
<organism evidence="7 8">
    <name type="scientific">Sphingobium indicum (strain DSM 16412 / CCM 7286 / MTCC 6364 / B90A)</name>
    <dbReference type="NCBI Taxonomy" id="861109"/>
    <lineage>
        <taxon>Bacteria</taxon>
        <taxon>Pseudomonadati</taxon>
        <taxon>Pseudomonadota</taxon>
        <taxon>Alphaproteobacteria</taxon>
        <taxon>Sphingomonadales</taxon>
        <taxon>Sphingomonadaceae</taxon>
        <taxon>Sphingobium</taxon>
    </lineage>
</organism>
<comment type="similarity">
    <text evidence="1 5">Belongs to the peptidase S8 family.</text>
</comment>
<dbReference type="Proteomes" id="UP000004550">
    <property type="component" value="Chromosome"/>
</dbReference>
<evidence type="ECO:0000256" key="2">
    <source>
        <dbReference type="ARBA" id="ARBA00022670"/>
    </source>
</evidence>
<dbReference type="InterPro" id="IPR050131">
    <property type="entry name" value="Peptidase_S8_subtilisin-like"/>
</dbReference>
<feature type="active site" description="Charge relay system" evidence="5">
    <location>
        <position position="400"/>
    </location>
</feature>
<feature type="active site" description="Charge relay system" evidence="5">
    <location>
        <position position="249"/>
    </location>
</feature>
<keyword evidence="2 5" id="KW-0645">Protease</keyword>
<evidence type="ECO:0000313" key="8">
    <source>
        <dbReference type="Proteomes" id="UP000004550"/>
    </source>
</evidence>
<gene>
    <name evidence="7" type="ORF">SIDU_06780</name>
</gene>
<evidence type="ECO:0000256" key="4">
    <source>
        <dbReference type="ARBA" id="ARBA00022825"/>
    </source>
</evidence>
<dbReference type="PROSITE" id="PS00138">
    <property type="entry name" value="SUBTILASE_SER"/>
    <property type="match status" value="1"/>
</dbReference>
<evidence type="ECO:0000256" key="3">
    <source>
        <dbReference type="ARBA" id="ARBA00022801"/>
    </source>
</evidence>
<dbReference type="GO" id="GO:0006508">
    <property type="term" value="P:proteolysis"/>
    <property type="evidence" value="ECO:0007669"/>
    <property type="project" value="UniProtKB-KW"/>
</dbReference>
<keyword evidence="4 5" id="KW-0720">Serine protease</keyword>
<dbReference type="Pfam" id="PF00082">
    <property type="entry name" value="Peptidase_S8"/>
    <property type="match status" value="1"/>
</dbReference>
<dbReference type="InterPro" id="IPR000209">
    <property type="entry name" value="Peptidase_S8/S53_dom"/>
</dbReference>
<dbReference type="PROSITE" id="PS00137">
    <property type="entry name" value="SUBTILASE_HIS"/>
    <property type="match status" value="1"/>
</dbReference>
<dbReference type="CDD" id="cd05561">
    <property type="entry name" value="Peptidases_S8_4"/>
    <property type="match status" value="1"/>
</dbReference>
<dbReference type="InterPro" id="IPR023828">
    <property type="entry name" value="Peptidase_S8_Ser-AS"/>
</dbReference>
<dbReference type="PROSITE" id="PS51892">
    <property type="entry name" value="SUBTILASE"/>
    <property type="match status" value="1"/>
</dbReference>
<dbReference type="SUPFAM" id="SSF52743">
    <property type="entry name" value="Subtilisin-like"/>
    <property type="match status" value="1"/>
</dbReference>
<proteinExistence type="inferred from homology"/>
<evidence type="ECO:0000313" key="7">
    <source>
        <dbReference type="EMBL" id="APL96271.1"/>
    </source>
</evidence>
<sequence length="440" mass="44497">MNHFGSERTVMRSNDGKAGGWEVEMKFTRPWILAGLLLTAPGAQAQLLPAPGGALGQVSGQAGGVAPHVLDRVEGTLDQAGIDRLSPARLADRLVAARAARIDDLLRRHADSVELDDRREPARRGVILLTGARAESVAALRSAGYGVENAAIEGLDLSVTRLTVPQGRSLSRALKQVRSLAPEAQASADNLYFPSGASIGLAAAALAETGPVRGKAAGLIDGGVARHPALSGPIEQRGFARGAPRASAHGTAVASLISGTTGIRGAAPGAPLLVADIYGDDPAGGGAFAMARALGWMAARGADVVTVSLVGPDNPLLAGAIRLARERGVSVVAAVGNDGPAAPPAYPASYAGVIAVTGIDGRGRVLPEAGRARHVDFAAPGADMNAARTDGGKGKVRGTSFAAPLVAGRLFATGSLAALRAEAKRGGRLSVVCGNCRNND</sequence>
<evidence type="ECO:0000256" key="1">
    <source>
        <dbReference type="ARBA" id="ARBA00011073"/>
    </source>
</evidence>
<dbReference type="InterPro" id="IPR022398">
    <property type="entry name" value="Peptidase_S8_His-AS"/>
</dbReference>
<feature type="active site" description="Charge relay system" evidence="5">
    <location>
        <position position="221"/>
    </location>
</feature>
<dbReference type="InterPro" id="IPR036852">
    <property type="entry name" value="Peptidase_S8/S53_dom_sf"/>
</dbReference>
<dbReference type="EMBL" id="CP013070">
    <property type="protein sequence ID" value="APL96271.1"/>
    <property type="molecule type" value="Genomic_DNA"/>
</dbReference>
<feature type="domain" description="Peptidase S8/S53" evidence="6">
    <location>
        <begin position="218"/>
        <end position="408"/>
    </location>
</feature>
<dbReference type="Gene3D" id="3.40.50.200">
    <property type="entry name" value="Peptidase S8/S53 domain"/>
    <property type="match status" value="1"/>
</dbReference>
<reference evidence="7 8" key="1">
    <citation type="journal article" date="2012" name="J. Bacteriol.">
        <title>Genome sequence of Sphingobium indicum B90A, a hexachlorocyclohexane-degrading bacterium.</title>
        <authorList>
            <person name="Anand S."/>
            <person name="Sangwan N."/>
            <person name="Lata P."/>
            <person name="Kaur J."/>
            <person name="Dua A."/>
            <person name="Singh A.K."/>
            <person name="Verma M."/>
            <person name="Kaur J."/>
            <person name="Khurana J.P."/>
            <person name="Khurana P."/>
            <person name="Mathur S."/>
            <person name="Lal R."/>
        </authorList>
    </citation>
    <scope>NUCLEOTIDE SEQUENCE [LARGE SCALE GENOMIC DNA]</scope>
    <source>
        <strain evidence="8">DSM 16412 / CCM 7286 / MTCC 6364 / B90A</strain>
    </source>
</reference>
<dbReference type="KEGG" id="sinb:SIDU_06780"/>